<accession>A0A0B2V7V4</accession>
<feature type="transmembrane region" description="Helical" evidence="1">
    <location>
        <begin position="40"/>
        <end position="60"/>
    </location>
</feature>
<keyword evidence="1" id="KW-0472">Membrane</keyword>
<proteinExistence type="predicted"/>
<feature type="transmembrane region" description="Helical" evidence="1">
    <location>
        <begin position="215"/>
        <end position="235"/>
    </location>
</feature>
<dbReference type="SUPFAM" id="SSF81321">
    <property type="entry name" value="Family A G protein-coupled receptor-like"/>
    <property type="match status" value="1"/>
</dbReference>
<feature type="transmembrane region" description="Helical" evidence="1">
    <location>
        <begin position="6"/>
        <end position="28"/>
    </location>
</feature>
<protein>
    <recommendedName>
        <fullName evidence="4">G_PROTEIN_RECEP_F1_2 domain-containing protein</fullName>
    </recommendedName>
</protein>
<dbReference type="AlphaFoldDB" id="A0A0B2V7V4"/>
<reference evidence="2 3" key="1">
    <citation type="submission" date="2014-11" db="EMBL/GenBank/DDBJ databases">
        <title>Genetic blueprint of the zoonotic pathogen Toxocara canis.</title>
        <authorList>
            <person name="Zhu X.-Q."/>
            <person name="Korhonen P.K."/>
            <person name="Cai H."/>
            <person name="Young N.D."/>
            <person name="Nejsum P."/>
            <person name="von Samson-Himmelstjerna G."/>
            <person name="Boag P.R."/>
            <person name="Tan P."/>
            <person name="Li Q."/>
            <person name="Min J."/>
            <person name="Yang Y."/>
            <person name="Wang X."/>
            <person name="Fang X."/>
            <person name="Hall R.S."/>
            <person name="Hofmann A."/>
            <person name="Sternberg P.W."/>
            <person name="Jex A.R."/>
            <person name="Gasser R.B."/>
        </authorList>
    </citation>
    <scope>NUCLEOTIDE SEQUENCE [LARGE SCALE GENOMIC DNA]</scope>
    <source>
        <strain evidence="2">PN_DK_2014</strain>
    </source>
</reference>
<keyword evidence="3" id="KW-1185">Reference proteome</keyword>
<feature type="transmembrane region" description="Helical" evidence="1">
    <location>
        <begin position="247"/>
        <end position="270"/>
    </location>
</feature>
<dbReference type="Gene3D" id="1.20.1070.10">
    <property type="entry name" value="Rhodopsin 7-helix transmembrane proteins"/>
    <property type="match status" value="1"/>
</dbReference>
<dbReference type="OrthoDB" id="5857248at2759"/>
<dbReference type="PANTHER" id="PTHR23021">
    <property type="entry name" value="SERPENTINE RECEPTOR, CLASS T"/>
    <property type="match status" value="1"/>
</dbReference>
<feature type="transmembrane region" description="Helical" evidence="1">
    <location>
        <begin position="117"/>
        <end position="137"/>
    </location>
</feature>
<name>A0A0B2V7V4_TOXCA</name>
<evidence type="ECO:0008006" key="4">
    <source>
        <dbReference type="Google" id="ProtNLM"/>
    </source>
</evidence>
<keyword evidence="1" id="KW-0812">Transmembrane</keyword>
<evidence type="ECO:0000313" key="2">
    <source>
        <dbReference type="EMBL" id="KHN77618.1"/>
    </source>
</evidence>
<feature type="transmembrane region" description="Helical" evidence="1">
    <location>
        <begin position="167"/>
        <end position="194"/>
    </location>
</feature>
<dbReference type="Proteomes" id="UP000031036">
    <property type="component" value="Unassembled WGS sequence"/>
</dbReference>
<evidence type="ECO:0000256" key="1">
    <source>
        <dbReference type="SAM" id="Phobius"/>
    </source>
</evidence>
<feature type="transmembrane region" description="Helical" evidence="1">
    <location>
        <begin position="85"/>
        <end position="105"/>
    </location>
</feature>
<sequence>MYAIIGIINLILILVPIVPYVLILKILYRDKDSRGGSYKIMFHLGIADCIQLICFTPSWLCHLMDEASFPFALNKFFGALLNAGWVNYVHFTLLLSINRLVILFFGQRAEIFFNEMGLTVTLIALWLSACVLAAAYLTPVLNVIYEPENLAWNYSGENPYVTVADKISIILSLIEIALTFAIYVVIVCLLCYHGRTFANSTTRHRHVYWNRGRDLIILLQAALISGFATFNIVYWQVYNNLFPNSLWANYGSSLTWIVNCGVNPAIYLTINRPIRRKIFAAFRPQRLSSG</sequence>
<dbReference type="Pfam" id="PF10321">
    <property type="entry name" value="7TM_GPCR_Srt"/>
    <property type="match status" value="1"/>
</dbReference>
<keyword evidence="1" id="KW-1133">Transmembrane helix</keyword>
<evidence type="ECO:0000313" key="3">
    <source>
        <dbReference type="Proteomes" id="UP000031036"/>
    </source>
</evidence>
<dbReference type="EMBL" id="JPKZ01002261">
    <property type="protein sequence ID" value="KHN77618.1"/>
    <property type="molecule type" value="Genomic_DNA"/>
</dbReference>
<organism evidence="2 3">
    <name type="scientific">Toxocara canis</name>
    <name type="common">Canine roundworm</name>
    <dbReference type="NCBI Taxonomy" id="6265"/>
    <lineage>
        <taxon>Eukaryota</taxon>
        <taxon>Metazoa</taxon>
        <taxon>Ecdysozoa</taxon>
        <taxon>Nematoda</taxon>
        <taxon>Chromadorea</taxon>
        <taxon>Rhabditida</taxon>
        <taxon>Spirurina</taxon>
        <taxon>Ascaridomorpha</taxon>
        <taxon>Ascaridoidea</taxon>
        <taxon>Toxocaridae</taxon>
        <taxon>Toxocara</taxon>
    </lineage>
</organism>
<gene>
    <name evidence="2" type="ORF">Tcan_15789</name>
</gene>
<comment type="caution">
    <text evidence="2">The sequence shown here is derived from an EMBL/GenBank/DDBJ whole genome shotgun (WGS) entry which is preliminary data.</text>
</comment>
<dbReference type="InterPro" id="IPR019425">
    <property type="entry name" value="7TM_GPCR_serpentine_rcpt_Srt"/>
</dbReference>